<feature type="region of interest" description="Disordered" evidence="1">
    <location>
        <begin position="1"/>
        <end position="20"/>
    </location>
</feature>
<evidence type="ECO:0000313" key="2">
    <source>
        <dbReference type="EMBL" id="KAL2863802.1"/>
    </source>
</evidence>
<feature type="region of interest" description="Disordered" evidence="1">
    <location>
        <begin position="333"/>
        <end position="367"/>
    </location>
</feature>
<keyword evidence="3" id="KW-1185">Reference proteome</keyword>
<proteinExistence type="predicted"/>
<reference evidence="2 3" key="1">
    <citation type="submission" date="2024-07" db="EMBL/GenBank/DDBJ databases">
        <title>Section-level genome sequencing and comparative genomics of Aspergillus sections Usti and Cavernicolus.</title>
        <authorList>
            <consortium name="Lawrence Berkeley National Laboratory"/>
            <person name="Nybo J.L."/>
            <person name="Vesth T.C."/>
            <person name="Theobald S."/>
            <person name="Frisvad J.C."/>
            <person name="Larsen T.O."/>
            <person name="Kjaerboelling I."/>
            <person name="Rothschild-Mancinelli K."/>
            <person name="Lyhne E.K."/>
            <person name="Kogle M.E."/>
            <person name="Barry K."/>
            <person name="Clum A."/>
            <person name="Na H."/>
            <person name="Ledsgaard L."/>
            <person name="Lin J."/>
            <person name="Lipzen A."/>
            <person name="Kuo A."/>
            <person name="Riley R."/>
            <person name="Mondo S."/>
            <person name="Labutti K."/>
            <person name="Haridas S."/>
            <person name="Pangalinan J."/>
            <person name="Salamov A.A."/>
            <person name="Simmons B.A."/>
            <person name="Magnuson J.K."/>
            <person name="Chen J."/>
            <person name="Drula E."/>
            <person name="Henrissat B."/>
            <person name="Wiebenga A."/>
            <person name="Lubbers R.J."/>
            <person name="Gomes A.C."/>
            <person name="Macurrencykelacurrency M.R."/>
            <person name="Stajich J."/>
            <person name="Grigoriev I.V."/>
            <person name="Mortensen U.H."/>
            <person name="De Vries R.P."/>
            <person name="Baker S.E."/>
            <person name="Andersen M.R."/>
        </authorList>
    </citation>
    <scope>NUCLEOTIDE SEQUENCE [LARGE SCALE GENOMIC DNA]</scope>
    <source>
        <strain evidence="2 3">CBS 449.75</strain>
    </source>
</reference>
<dbReference type="RefSeq" id="XP_070882781.1">
    <property type="nucleotide sequence ID" value="XM_071034627.1"/>
</dbReference>
<gene>
    <name evidence="2" type="ORF">BJX67DRAFT_390348</name>
</gene>
<dbReference type="Proteomes" id="UP001610432">
    <property type="component" value="Unassembled WGS sequence"/>
</dbReference>
<feature type="region of interest" description="Disordered" evidence="1">
    <location>
        <begin position="51"/>
        <end position="75"/>
    </location>
</feature>
<dbReference type="EMBL" id="JBFXLQ010000047">
    <property type="protein sequence ID" value="KAL2863802.1"/>
    <property type="molecule type" value="Genomic_DNA"/>
</dbReference>
<protein>
    <submittedName>
        <fullName evidence="2">Uncharacterized protein</fullName>
    </submittedName>
</protein>
<feature type="compositionally biased region" description="Low complexity" evidence="1">
    <location>
        <begin position="343"/>
        <end position="355"/>
    </location>
</feature>
<evidence type="ECO:0000256" key="1">
    <source>
        <dbReference type="SAM" id="MobiDB-lite"/>
    </source>
</evidence>
<accession>A0ABR4LK90</accession>
<dbReference type="GeneID" id="98149699"/>
<organism evidence="2 3">
    <name type="scientific">Aspergillus lucknowensis</name>
    <dbReference type="NCBI Taxonomy" id="176173"/>
    <lineage>
        <taxon>Eukaryota</taxon>
        <taxon>Fungi</taxon>
        <taxon>Dikarya</taxon>
        <taxon>Ascomycota</taxon>
        <taxon>Pezizomycotina</taxon>
        <taxon>Eurotiomycetes</taxon>
        <taxon>Eurotiomycetidae</taxon>
        <taxon>Eurotiales</taxon>
        <taxon>Aspergillaceae</taxon>
        <taxon>Aspergillus</taxon>
        <taxon>Aspergillus subgen. Nidulantes</taxon>
    </lineage>
</organism>
<comment type="caution">
    <text evidence="2">The sequence shown here is derived from an EMBL/GenBank/DDBJ whole genome shotgun (WGS) entry which is preliminary data.</text>
</comment>
<name>A0ABR4LK90_9EURO</name>
<evidence type="ECO:0000313" key="3">
    <source>
        <dbReference type="Proteomes" id="UP001610432"/>
    </source>
</evidence>
<feature type="region of interest" description="Disordered" evidence="1">
    <location>
        <begin position="183"/>
        <end position="205"/>
    </location>
</feature>
<sequence length="367" mass="40723">MEVAIPRGIRGGEETHRSPNQIDRLFSSLSSPTRTIPTTRCDDSATTAEEVLSTSSSVRAPTSTPDTTAVSSRSSSVELQAPQSMFKKYWTLPFIKSTAIRIYPNATSQIKAAHWDRFHEIVRMFQKAVEEHETLRYHVQGVGYLLRQCGASPLKSCPSIVVTCTKEVCRALGKLLVRPDLKEQYDPPSAKRPRKLFNSQQKSHPIQEKPRFQIYLWIEEGSLPFTLLWRRRLAEGLQIQQPHAADGLPWSDLTMCSSRVTHSDGSCTTLSCLLEVDSKVYGLTVGHAFAHLAKDSQGADDSIADASHSPNMLNEEQASPAVENFHFMVNDVEYEISEDDSTPRAPATPRPTSAPISTFLPTTPSSP</sequence>